<dbReference type="Pfam" id="PF18062">
    <property type="entry name" value="RE_AspBHI_N"/>
    <property type="match status" value="1"/>
</dbReference>
<dbReference type="EMBL" id="JAAGPU010000017">
    <property type="protein sequence ID" value="NEU05176.1"/>
    <property type="molecule type" value="Genomic_DNA"/>
</dbReference>
<dbReference type="Pfam" id="PF13020">
    <property type="entry name" value="NOV_C"/>
    <property type="match status" value="1"/>
</dbReference>
<gene>
    <name evidence="3" type="ORF">G3M99_09985</name>
</gene>
<dbReference type="InterPro" id="IPR024975">
    <property type="entry name" value="NOV_C"/>
</dbReference>
<comment type="caution">
    <text evidence="3">The sequence shown here is derived from an EMBL/GenBank/DDBJ whole genome shotgun (WGS) entry which is preliminary data.</text>
</comment>
<evidence type="ECO:0000313" key="4">
    <source>
        <dbReference type="Proteomes" id="UP000481872"/>
    </source>
</evidence>
<reference evidence="3 4" key="1">
    <citation type="submission" date="2020-02" db="EMBL/GenBank/DDBJ databases">
        <title>Genome assembly of a novel Clostridium senegalense strain.</title>
        <authorList>
            <person name="Gupta T.B."/>
            <person name="Jauregui R."/>
            <person name="Maclean P."/>
            <person name="Nawarathana A."/>
            <person name="Brightwell G."/>
        </authorList>
    </citation>
    <scope>NUCLEOTIDE SEQUENCE [LARGE SCALE GENOMIC DNA]</scope>
    <source>
        <strain evidence="3 4">AGRFS4</strain>
    </source>
</reference>
<feature type="domain" description="Restriction endonuclease AspBHI N-terminal" evidence="2">
    <location>
        <begin position="25"/>
        <end position="208"/>
    </location>
</feature>
<protein>
    <submittedName>
        <fullName evidence="3">DUF3883 domain-containing protein</fullName>
    </submittedName>
</protein>
<sequence>MFIEFKDLKESDLIVDNIYMGGNNGNMSDEVLSKLMKCENSCGFRKKGSLKDKKLKYVVLYSNGNNGDWNDDFDITTDEFIYYGDQNKPNKSLWDTPKKGNEILRRIFDMLKKGEKINIPPFFIFVKHRKRDVVFKGLAVPGSYNKNIEKCLEVVTIKNNDGYIKNYRATFTILNEKNISRKWLYDLENNLGLISEFAPLEWKNWINNKCYYSIAFNKFMLNSKEKNKEYDIENLLKDIDFKAIYKSPDIYNKKKFTNEVYTGIDSKEIEQYVDEYKNKQIIGFVGENIIFKFEQVRLKNSKYKELVKKAYDIQWSSRVIGDGLGYDIKSYDVNDGNLVDKYIEVKTTLGEDKAFEITFNEVEKSKILANKGIYVIARVYNLDFENKTANFYFQEGNLEGNYELKTDVYIAHRK</sequence>
<name>A0A6M0H348_9CLOT</name>
<accession>A0A6M0H348</accession>
<dbReference type="AlphaFoldDB" id="A0A6M0H348"/>
<keyword evidence="4" id="KW-1185">Reference proteome</keyword>
<evidence type="ECO:0000259" key="1">
    <source>
        <dbReference type="Pfam" id="PF13020"/>
    </source>
</evidence>
<dbReference type="InterPro" id="IPR041409">
    <property type="entry name" value="RE_AspBHI_N"/>
</dbReference>
<feature type="domain" description="Protein NO VEIN C-terminal" evidence="1">
    <location>
        <begin position="290"/>
        <end position="385"/>
    </location>
</feature>
<dbReference type="Gene3D" id="2.30.280.20">
    <property type="match status" value="1"/>
</dbReference>
<evidence type="ECO:0000313" key="3">
    <source>
        <dbReference type="EMBL" id="NEU05176.1"/>
    </source>
</evidence>
<evidence type="ECO:0000259" key="2">
    <source>
        <dbReference type="Pfam" id="PF18062"/>
    </source>
</evidence>
<proteinExistence type="predicted"/>
<dbReference type="Proteomes" id="UP000481872">
    <property type="component" value="Unassembled WGS sequence"/>
</dbReference>
<organism evidence="3 4">
    <name type="scientific">Clostridium senegalense</name>
    <dbReference type="NCBI Taxonomy" id="1465809"/>
    <lineage>
        <taxon>Bacteria</taxon>
        <taxon>Bacillati</taxon>
        <taxon>Bacillota</taxon>
        <taxon>Clostridia</taxon>
        <taxon>Eubacteriales</taxon>
        <taxon>Clostridiaceae</taxon>
        <taxon>Clostridium</taxon>
    </lineage>
</organism>
<dbReference type="RefSeq" id="WP_199870055.1">
    <property type="nucleotide sequence ID" value="NZ_JAAGPU010000017.1"/>
</dbReference>